<dbReference type="Proteomes" id="UP001162483">
    <property type="component" value="Unassembled WGS sequence"/>
</dbReference>
<dbReference type="PANTHER" id="PTHR14819:SF9">
    <property type="entry name" value="UP-REGULATOR OF CELL PROLIFERATION-LIKE"/>
    <property type="match status" value="1"/>
</dbReference>
<dbReference type="InterPro" id="IPR027417">
    <property type="entry name" value="P-loop_NTPase"/>
</dbReference>
<dbReference type="Pfam" id="PF25496">
    <property type="entry name" value="URGCP"/>
    <property type="match status" value="1"/>
</dbReference>
<name>A0ABN9AMR6_9NEOB</name>
<evidence type="ECO:0000256" key="1">
    <source>
        <dbReference type="ARBA" id="ARBA00006828"/>
    </source>
</evidence>
<dbReference type="InterPro" id="IPR052986">
    <property type="entry name" value="VLIG_GTPase"/>
</dbReference>
<dbReference type="SUPFAM" id="SSF52540">
    <property type="entry name" value="P-loop containing nucleoside triphosphate hydrolases"/>
    <property type="match status" value="1"/>
</dbReference>
<protein>
    <recommendedName>
        <fullName evidence="2">VLIG-type G domain-containing protein</fullName>
    </recommendedName>
</protein>
<organism evidence="3 4">
    <name type="scientific">Staurois parvus</name>
    <dbReference type="NCBI Taxonomy" id="386267"/>
    <lineage>
        <taxon>Eukaryota</taxon>
        <taxon>Metazoa</taxon>
        <taxon>Chordata</taxon>
        <taxon>Craniata</taxon>
        <taxon>Vertebrata</taxon>
        <taxon>Euteleostomi</taxon>
        <taxon>Amphibia</taxon>
        <taxon>Batrachia</taxon>
        <taxon>Anura</taxon>
        <taxon>Neobatrachia</taxon>
        <taxon>Ranoidea</taxon>
        <taxon>Ranidae</taxon>
        <taxon>Staurois</taxon>
    </lineage>
</organism>
<dbReference type="PANTHER" id="PTHR14819">
    <property type="entry name" value="GTP-BINDING"/>
    <property type="match status" value="1"/>
</dbReference>
<accession>A0ABN9AMR6</accession>
<evidence type="ECO:0000313" key="4">
    <source>
        <dbReference type="Proteomes" id="UP001162483"/>
    </source>
</evidence>
<dbReference type="InterPro" id="IPR057365">
    <property type="entry name" value="URGCP"/>
</dbReference>
<keyword evidence="4" id="KW-1185">Reference proteome</keyword>
<proteinExistence type="inferred from homology"/>
<reference evidence="3" key="1">
    <citation type="submission" date="2023-05" db="EMBL/GenBank/DDBJ databases">
        <authorList>
            <person name="Stuckert A."/>
        </authorList>
    </citation>
    <scope>NUCLEOTIDE SEQUENCE</scope>
</reference>
<gene>
    <name evidence="3" type="ORF">SPARVUS_LOCUS1185873</name>
</gene>
<comment type="caution">
    <text evidence="3">The sequence shown here is derived from an EMBL/GenBank/DDBJ whole genome shotgun (WGS) entry which is preliminary data.</text>
</comment>
<feature type="domain" description="VLIG-type G" evidence="2">
    <location>
        <begin position="477"/>
        <end position="719"/>
    </location>
</feature>
<dbReference type="PROSITE" id="PS51717">
    <property type="entry name" value="G_VLIG"/>
    <property type="match status" value="1"/>
</dbReference>
<dbReference type="Pfam" id="PF25974">
    <property type="entry name" value="URGCP_9th"/>
    <property type="match status" value="1"/>
</dbReference>
<comment type="similarity">
    <text evidence="1">Belongs to the TRAFAC class dynamin-like GTPase superfamily. Very large inducible GTPase (VLIG) family.</text>
</comment>
<dbReference type="EMBL" id="CATNWA010000543">
    <property type="protein sequence ID" value="CAI9537319.1"/>
    <property type="molecule type" value="Genomic_DNA"/>
</dbReference>
<dbReference type="Gene3D" id="3.40.50.300">
    <property type="entry name" value="P-loop containing nucleotide triphosphate hydrolases"/>
    <property type="match status" value="1"/>
</dbReference>
<dbReference type="InterPro" id="IPR058641">
    <property type="entry name" value="GVIN1_dom"/>
</dbReference>
<evidence type="ECO:0000259" key="2">
    <source>
        <dbReference type="PROSITE" id="PS51717"/>
    </source>
</evidence>
<evidence type="ECO:0000313" key="3">
    <source>
        <dbReference type="EMBL" id="CAI9537319.1"/>
    </source>
</evidence>
<dbReference type="InterPro" id="IPR030383">
    <property type="entry name" value="G_VLIG_dom"/>
</dbReference>
<dbReference type="Pfam" id="PF25683">
    <property type="entry name" value="URGCP_GTPase"/>
    <property type="match status" value="1"/>
</dbReference>
<sequence>MCQFAVPLLLPACNGSECTFMLWALRDIVKKWKPHSLEDKNGFREDNVVNIKMPIFSFVRLENCSLSKSAILNQILTPSQQYHNFFIHRGTWKVGMLKKTLSSGLVEMSWYLPVGQESSDIFPEPITVTNLHGNISSCWTQFSFLTQISSAVFIFADSISEMEFTQLSKLEDANTKYYLVSQNLEKNDSMLDSLNSALKMDGRHLIEKKNKNDADLVRRLQKQMIELIEKPTKQVTLEKTAETACELGIRVDELSTECQSAKLRAMKIIKEIWDVAGYKEETMKLQGDLCKKLARTRTEICRMKGQSNENSQQYREKLENTRTELIRQQYEHTPSAGIVAFIESISQKNSSERCYFLKWMKIFLDSIARTNISKLQNQYKAKGDSDMKQLDLIMSKSSLGVEHFIRELGQYYDAECYLLKNNEIRKEERKFNKLPEIAAELLLDGLPLELIDGDASSIPLEWITSVLSELDKRTGGQCRIRVITVLGVQSTGKSTLLNTMFGLQFPVASGRCTRGAFMTLIKVEENFQQELGCSFILVLDTEGLRAPEMNSLEGSNQHDNELATLVVGLSDFTIINFSMEHAAEMQDILQIVVHAFLRMETIGKKPKSYFLHQNVADVAASEKCLRDRKKVMDDLDKMTLTAAKMQKKRGVSSFSDVLDADHEHHSWYIPGLWHGVPPMSSVSTGYSEKVYEFKKYLLHVMKTSKRQAQSWSEFSEWIRSLWAAVQYENFIFSFRNSLVADAYDHLHIKYNELKWNFSKVMFKWMQETENIIRNQTNLQKEPNTDLTNNMCEILQREENIMREDLEKYFGGGSENANSHLIERYRAEFFNSLSSLTKQLEDDVRQRLNECLQIQKGKAVIQTNQNTFMEVIEKKAASKYQTLKDCEDLLNHDEEFEKIWNETFIEIKLISLHKRNIGQEILHQLKMDMKHSIGPVTKRLNNIHNLKDYERRCFAAQLQHFDISWYNTASQTNSTKYPDSRLVQMNKHVNALLLKYKLHVIAKMNTKEDYHDTYCQELLNMVNKELQESAIEKFHTSPHFELDLKLHILGRAAPMFQRMHENFIQENDPKISLEKLKPQYLATFKNIFLEKDQCKKRTEDFCHSCLKPAIVEFIYKNLGREIVDDILLSEHSKQYSSRMFFQFNLLKNLLEEKNFDQYMMYINEYELFVKSKLKAHILQKYGKPGGLQSLHEKIIQKITHVVNNALRDPTVQESSNVSSFLKMFCKLLQKELVIPRNAMNVILFQNNDKAQQFSEYFQSSFSKQVDEILIEMNSLDLDYVLSMVTLNPQDQLFKRVFGCGKLCPFCNVPCEAGGHDHKEHFASVHRPQGLAGYKNLGTNVLCNSICSTEVVGKGCFRNSNTQWATVPYKEYIQFYPDWIIQPDPGINASDYWKFILKEFNDQFAEEYDAIPTQIPKNWGKITKEQAMKSLRDSFNH</sequence>